<name>A0ABD0X5L3_UMBPY</name>
<evidence type="ECO:0000256" key="1">
    <source>
        <dbReference type="SAM" id="MobiDB-lite"/>
    </source>
</evidence>
<protein>
    <submittedName>
        <fullName evidence="2">Uncharacterized protein</fullName>
    </submittedName>
</protein>
<dbReference type="EMBL" id="JAGEUA010000003">
    <property type="protein sequence ID" value="KAL0994538.1"/>
    <property type="molecule type" value="Genomic_DNA"/>
</dbReference>
<keyword evidence="3" id="KW-1185">Reference proteome</keyword>
<dbReference type="Proteomes" id="UP001557470">
    <property type="component" value="Unassembled WGS sequence"/>
</dbReference>
<accession>A0ABD0X5L3</accession>
<reference evidence="2 3" key="1">
    <citation type="submission" date="2024-06" db="EMBL/GenBank/DDBJ databases">
        <authorList>
            <person name="Pan Q."/>
            <person name="Wen M."/>
            <person name="Jouanno E."/>
            <person name="Zahm M."/>
            <person name="Klopp C."/>
            <person name="Cabau C."/>
            <person name="Louis A."/>
            <person name="Berthelot C."/>
            <person name="Parey E."/>
            <person name="Roest Crollius H."/>
            <person name="Montfort J."/>
            <person name="Robinson-Rechavi M."/>
            <person name="Bouchez O."/>
            <person name="Lampietro C."/>
            <person name="Lopez Roques C."/>
            <person name="Donnadieu C."/>
            <person name="Postlethwait J."/>
            <person name="Bobe J."/>
            <person name="Verreycken H."/>
            <person name="Guiguen Y."/>
        </authorList>
    </citation>
    <scope>NUCLEOTIDE SEQUENCE [LARGE SCALE GENOMIC DNA]</scope>
    <source>
        <strain evidence="2">Up_M1</strain>
        <tissue evidence="2">Testis</tissue>
    </source>
</reference>
<gene>
    <name evidence="2" type="ORF">UPYG_G00123650</name>
</gene>
<evidence type="ECO:0000313" key="2">
    <source>
        <dbReference type="EMBL" id="KAL0994538.1"/>
    </source>
</evidence>
<proteinExistence type="predicted"/>
<comment type="caution">
    <text evidence="2">The sequence shown here is derived from an EMBL/GenBank/DDBJ whole genome shotgun (WGS) entry which is preliminary data.</text>
</comment>
<evidence type="ECO:0000313" key="3">
    <source>
        <dbReference type="Proteomes" id="UP001557470"/>
    </source>
</evidence>
<feature type="region of interest" description="Disordered" evidence="1">
    <location>
        <begin position="1"/>
        <end position="24"/>
    </location>
</feature>
<sequence>MWDNFISHKNRERSSTPKKTQCTDNASDDLEFVTPCEETPCAPYQCVDQQLGFPGWIVYEHGNWPMKLNAPSQGVDNRLGDSGVVVYDNETYLLIQEPTQLYDH</sequence>
<dbReference type="AlphaFoldDB" id="A0ABD0X5L3"/>
<organism evidence="2 3">
    <name type="scientific">Umbra pygmaea</name>
    <name type="common">Eastern mudminnow</name>
    <dbReference type="NCBI Taxonomy" id="75934"/>
    <lineage>
        <taxon>Eukaryota</taxon>
        <taxon>Metazoa</taxon>
        <taxon>Chordata</taxon>
        <taxon>Craniata</taxon>
        <taxon>Vertebrata</taxon>
        <taxon>Euteleostomi</taxon>
        <taxon>Actinopterygii</taxon>
        <taxon>Neopterygii</taxon>
        <taxon>Teleostei</taxon>
        <taxon>Protacanthopterygii</taxon>
        <taxon>Esociformes</taxon>
        <taxon>Umbridae</taxon>
        <taxon>Umbra</taxon>
    </lineage>
</organism>